<dbReference type="EC" id="2.7.11.1" evidence="2"/>
<dbReference type="InterPro" id="IPR035965">
    <property type="entry name" value="PAS-like_dom_sf"/>
</dbReference>
<keyword evidence="10" id="KW-0157">Chromophore</keyword>
<evidence type="ECO:0000256" key="9">
    <source>
        <dbReference type="ARBA" id="ARBA00022840"/>
    </source>
</evidence>
<feature type="region of interest" description="Disordered" evidence="15">
    <location>
        <begin position="262"/>
        <end position="331"/>
    </location>
</feature>
<evidence type="ECO:0000256" key="13">
    <source>
        <dbReference type="ARBA" id="ARBA00047899"/>
    </source>
</evidence>
<comment type="subcellular location">
    <subcellularLocation>
        <location evidence="1">Membrane</location>
    </subcellularLocation>
</comment>
<dbReference type="SMART" id="SM00091">
    <property type="entry name" value="PAS"/>
    <property type="match status" value="1"/>
</dbReference>
<evidence type="ECO:0000256" key="1">
    <source>
        <dbReference type="ARBA" id="ARBA00004370"/>
    </source>
</evidence>
<name>A0A1D6PND8_MAIZE</name>
<keyword evidence="12" id="KW-0675">Receptor</keyword>
<dbReference type="NCBIfam" id="TIGR00229">
    <property type="entry name" value="sensory_box"/>
    <property type="match status" value="1"/>
</dbReference>
<dbReference type="AlphaFoldDB" id="A0A1D6PND8"/>
<keyword evidence="8 16" id="KW-0418">Kinase</keyword>
<keyword evidence="5" id="KW-0716">Sensory transduction</keyword>
<keyword evidence="9" id="KW-0067">ATP-binding</keyword>
<dbReference type="Gene3D" id="1.10.510.10">
    <property type="entry name" value="Transferase(Phosphotransferase) domain 1"/>
    <property type="match status" value="1"/>
</dbReference>
<reference evidence="16" key="1">
    <citation type="submission" date="2015-12" db="EMBL/GenBank/DDBJ databases">
        <title>Update maize B73 reference genome by single molecule sequencing technologies.</title>
        <authorList>
            <consortium name="Maize Genome Sequencing Project"/>
            <person name="Ware D."/>
        </authorList>
    </citation>
    <scope>NUCLEOTIDE SEQUENCE</scope>
    <source>
        <tissue evidence="16">Seedling</tissue>
    </source>
</reference>
<sequence length="748" mass="84273">MAAEELLRKLRELEEGQAELKREISKLVPEQQQQHHHHHYHSSRRPPQPSPVRRALPAAPSLPSRLQRVGRVGLTDRQHIRALHALGQAVHIIAPGGKLIYWNRYAEQMYGYSTSEAVGHDAVELLVHPDDAEAANNIIGNIFMGKCWRGKFPVKKKSGERFFIVANNTPLYDDDGSLVGLICLSVDTKTLEDIIGPSTSMKSHTHPVKPRFQVNNRPKCNLLNKSSIESEQTVQSSIASKITTLCTVFLIFRITPQATKVTNRVRSRMKTGQNCGGSECPYSEDDSKEELTSSGNTPRGDVLHGGIVKGDNFPGKSSKTSSEDSGDGNERLCKISSKTEDLLAKKGISWPWKGHEHSGPDKGHMNPLQFHDKQDNDQIHLVGPESIIIPDYQDSDSTQESRYEVTGNWWSFNNDSFNSLGSSLSSNSSAIERVDLEADCLDYEILWEDLVLGEQVGQGSCGTVYHAQWYGSDVAVKLFSKQEYSDEMIDTFRQEVSLMKKLRHPNIILFMGAVASPERLCIVTEFLPRGSLFRLLQKNTAKLDPRRRVHMAIDIVSTVHLSIKTHYFYFLQARGMNYLHHCSPPIVHRDLKSSNLLVDKNWTVKVADFGLSRLKLETFLRTKTGKGTPQWMAPEVLCNEPSDEKSDVYSYGVILWELVTQKIPWDNLNTMQVIGAVGFMDQRLDIPSDTDPKWASMIESCWDSSDPQKRPSFLEVLDRLRDLQKQYSLQAQMQRNLSADALLKGAVK</sequence>
<comment type="catalytic activity">
    <reaction evidence="13">
        <text>L-threonyl-[protein] + ATP = O-phospho-L-threonyl-[protein] + ADP + H(+)</text>
        <dbReference type="Rhea" id="RHEA:46608"/>
        <dbReference type="Rhea" id="RHEA-COMP:11060"/>
        <dbReference type="Rhea" id="RHEA-COMP:11605"/>
        <dbReference type="ChEBI" id="CHEBI:15378"/>
        <dbReference type="ChEBI" id="CHEBI:30013"/>
        <dbReference type="ChEBI" id="CHEBI:30616"/>
        <dbReference type="ChEBI" id="CHEBI:61977"/>
        <dbReference type="ChEBI" id="CHEBI:456216"/>
        <dbReference type="EC" id="2.7.11.1"/>
    </reaction>
</comment>
<dbReference type="GO" id="GO:0004674">
    <property type="term" value="F:protein serine/threonine kinase activity"/>
    <property type="evidence" value="ECO:0007669"/>
    <property type="project" value="UniProtKB-KW"/>
</dbReference>
<dbReference type="FunFam" id="3.30.200.20:FF:000329">
    <property type="entry name" value="PAS domain-containing protein tyrosine kinase"/>
    <property type="match status" value="1"/>
</dbReference>
<evidence type="ECO:0000313" key="16">
    <source>
        <dbReference type="EMBL" id="AQK48374.1"/>
    </source>
</evidence>
<keyword evidence="6" id="KW-0808">Transferase</keyword>
<evidence type="ECO:0000256" key="4">
    <source>
        <dbReference type="ARBA" id="ARBA00022543"/>
    </source>
</evidence>
<dbReference type="PROSITE" id="PS50112">
    <property type="entry name" value="PAS"/>
    <property type="match status" value="1"/>
</dbReference>
<dbReference type="Pfam" id="PF00989">
    <property type="entry name" value="PAS"/>
    <property type="match status" value="1"/>
</dbReference>
<dbReference type="InterPro" id="IPR008271">
    <property type="entry name" value="Ser/Thr_kinase_AS"/>
</dbReference>
<dbReference type="PANTHER" id="PTHR44329:SF110">
    <property type="entry name" value="PROTEIN KINASE DOMAIN-CONTAINING PROTEIN"/>
    <property type="match status" value="1"/>
</dbReference>
<dbReference type="PANTHER" id="PTHR44329">
    <property type="entry name" value="SERINE/THREONINE-PROTEIN KINASE TNNI3K-RELATED"/>
    <property type="match status" value="1"/>
</dbReference>
<dbReference type="GO" id="GO:0016020">
    <property type="term" value="C:membrane"/>
    <property type="evidence" value="ECO:0007669"/>
    <property type="project" value="UniProtKB-SubCell"/>
</dbReference>
<dbReference type="PROSITE" id="PS00108">
    <property type="entry name" value="PROTEIN_KINASE_ST"/>
    <property type="match status" value="1"/>
</dbReference>
<feature type="region of interest" description="Disordered" evidence="15">
    <location>
        <begin position="28"/>
        <end position="57"/>
    </location>
</feature>
<accession>A0A1D6PND8</accession>
<evidence type="ECO:0000256" key="2">
    <source>
        <dbReference type="ARBA" id="ARBA00012513"/>
    </source>
</evidence>
<dbReference type="Gene3D" id="3.30.450.20">
    <property type="entry name" value="PAS domain"/>
    <property type="match status" value="1"/>
</dbReference>
<evidence type="ECO:0000256" key="8">
    <source>
        <dbReference type="ARBA" id="ARBA00022777"/>
    </source>
</evidence>
<dbReference type="ExpressionAtlas" id="A0A1D6PND8">
    <property type="expression patterns" value="baseline and differential"/>
</dbReference>
<dbReference type="InterPro" id="IPR011009">
    <property type="entry name" value="Kinase-like_dom_sf"/>
</dbReference>
<comment type="catalytic activity">
    <reaction evidence="14">
        <text>L-seryl-[protein] + ATP = O-phospho-L-seryl-[protein] + ADP + H(+)</text>
        <dbReference type="Rhea" id="RHEA:17989"/>
        <dbReference type="Rhea" id="RHEA-COMP:9863"/>
        <dbReference type="Rhea" id="RHEA-COMP:11604"/>
        <dbReference type="ChEBI" id="CHEBI:15378"/>
        <dbReference type="ChEBI" id="CHEBI:29999"/>
        <dbReference type="ChEBI" id="CHEBI:30616"/>
        <dbReference type="ChEBI" id="CHEBI:83421"/>
        <dbReference type="ChEBI" id="CHEBI:456216"/>
        <dbReference type="EC" id="2.7.11.1"/>
    </reaction>
</comment>
<dbReference type="SMART" id="SM00220">
    <property type="entry name" value="S_TKc"/>
    <property type="match status" value="1"/>
</dbReference>
<keyword evidence="3" id="KW-0723">Serine/threonine-protein kinase</keyword>
<evidence type="ECO:0000256" key="6">
    <source>
        <dbReference type="ARBA" id="ARBA00022679"/>
    </source>
</evidence>
<dbReference type="CDD" id="cd00130">
    <property type="entry name" value="PAS"/>
    <property type="match status" value="1"/>
</dbReference>
<dbReference type="GO" id="GO:0005524">
    <property type="term" value="F:ATP binding"/>
    <property type="evidence" value="ECO:0007669"/>
    <property type="project" value="UniProtKB-KW"/>
</dbReference>
<feature type="compositionally biased region" description="Basic residues" evidence="15">
    <location>
        <begin position="34"/>
        <end position="44"/>
    </location>
</feature>
<dbReference type="FunFam" id="1.10.510.10:FF:000476">
    <property type="entry name" value="PAS domain-containing protein tyrosine kinase family protein"/>
    <property type="match status" value="1"/>
</dbReference>
<dbReference type="CDD" id="cd13999">
    <property type="entry name" value="STKc_MAP3K-like"/>
    <property type="match status" value="1"/>
</dbReference>
<dbReference type="InterPro" id="IPR000719">
    <property type="entry name" value="Prot_kinase_dom"/>
</dbReference>
<protein>
    <recommendedName>
        <fullName evidence="2">non-specific serine/threonine protein kinase</fullName>
        <ecNumber evidence="2">2.7.11.1</ecNumber>
    </recommendedName>
</protein>
<keyword evidence="11" id="KW-0472">Membrane</keyword>
<dbReference type="InterPro" id="IPR013767">
    <property type="entry name" value="PAS_fold"/>
</dbReference>
<organism evidence="16">
    <name type="scientific">Zea mays</name>
    <name type="common">Maize</name>
    <dbReference type="NCBI Taxonomy" id="4577"/>
    <lineage>
        <taxon>Eukaryota</taxon>
        <taxon>Viridiplantae</taxon>
        <taxon>Streptophyta</taxon>
        <taxon>Embryophyta</taxon>
        <taxon>Tracheophyta</taxon>
        <taxon>Spermatophyta</taxon>
        <taxon>Magnoliopsida</taxon>
        <taxon>Liliopsida</taxon>
        <taxon>Poales</taxon>
        <taxon>Poaceae</taxon>
        <taxon>PACMAD clade</taxon>
        <taxon>Panicoideae</taxon>
        <taxon>Andropogonodae</taxon>
        <taxon>Andropogoneae</taxon>
        <taxon>Tripsacinae</taxon>
        <taxon>Zea</taxon>
    </lineage>
</organism>
<dbReference type="GO" id="GO:0009881">
    <property type="term" value="F:photoreceptor activity"/>
    <property type="evidence" value="ECO:0007669"/>
    <property type="project" value="UniProtKB-KW"/>
</dbReference>
<dbReference type="Gene3D" id="3.30.200.20">
    <property type="entry name" value="Phosphorylase Kinase, domain 1"/>
    <property type="match status" value="1"/>
</dbReference>
<evidence type="ECO:0000256" key="11">
    <source>
        <dbReference type="ARBA" id="ARBA00023136"/>
    </source>
</evidence>
<gene>
    <name evidence="16" type="ORF">ZEAMMB73_Zm00001d048667</name>
</gene>
<keyword evidence="4" id="KW-0600">Photoreceptor protein</keyword>
<dbReference type="PROSITE" id="PS50011">
    <property type="entry name" value="PROTEIN_KINASE_DOM"/>
    <property type="match status" value="1"/>
</dbReference>
<evidence type="ECO:0000256" key="10">
    <source>
        <dbReference type="ARBA" id="ARBA00022991"/>
    </source>
</evidence>
<evidence type="ECO:0000256" key="12">
    <source>
        <dbReference type="ARBA" id="ARBA00023170"/>
    </source>
</evidence>
<dbReference type="SUPFAM" id="SSF56112">
    <property type="entry name" value="Protein kinase-like (PK-like)"/>
    <property type="match status" value="1"/>
</dbReference>
<dbReference type="InterPro" id="IPR000014">
    <property type="entry name" value="PAS"/>
</dbReference>
<evidence type="ECO:0000256" key="15">
    <source>
        <dbReference type="SAM" id="MobiDB-lite"/>
    </source>
</evidence>
<dbReference type="InterPro" id="IPR051681">
    <property type="entry name" value="Ser/Thr_Kinases-Pseudokinases"/>
</dbReference>
<evidence type="ECO:0000256" key="5">
    <source>
        <dbReference type="ARBA" id="ARBA00022606"/>
    </source>
</evidence>
<proteinExistence type="predicted"/>
<dbReference type="Pfam" id="PF07714">
    <property type="entry name" value="PK_Tyr_Ser-Thr"/>
    <property type="match status" value="1"/>
</dbReference>
<dbReference type="InterPro" id="IPR001245">
    <property type="entry name" value="Ser-Thr/Tyr_kinase_cat_dom"/>
</dbReference>
<evidence type="ECO:0000256" key="7">
    <source>
        <dbReference type="ARBA" id="ARBA00022741"/>
    </source>
</evidence>
<dbReference type="EMBL" id="CM000780">
    <property type="protein sequence ID" value="AQK48374.1"/>
    <property type="molecule type" value="Genomic_DNA"/>
</dbReference>
<evidence type="ECO:0000256" key="3">
    <source>
        <dbReference type="ARBA" id="ARBA00022527"/>
    </source>
</evidence>
<keyword evidence="7" id="KW-0547">Nucleotide-binding</keyword>
<evidence type="ECO:0000256" key="14">
    <source>
        <dbReference type="ARBA" id="ARBA00048679"/>
    </source>
</evidence>
<dbReference type="SUPFAM" id="SSF55785">
    <property type="entry name" value="PYP-like sensor domain (PAS domain)"/>
    <property type="match status" value="1"/>
</dbReference>